<reference evidence="7 8" key="1">
    <citation type="journal article" date="2015" name="Plant Cell">
        <title>Oil accumulation by the oleaginous diatom Fistulifera solaris as revealed by the genome and transcriptome.</title>
        <authorList>
            <person name="Tanaka T."/>
            <person name="Maeda Y."/>
            <person name="Veluchamy A."/>
            <person name="Tanaka M."/>
            <person name="Abida H."/>
            <person name="Marechal E."/>
            <person name="Bowler C."/>
            <person name="Muto M."/>
            <person name="Sunaga Y."/>
            <person name="Tanaka M."/>
            <person name="Yoshino T."/>
            <person name="Taniguchi T."/>
            <person name="Fukuda Y."/>
            <person name="Nemoto M."/>
            <person name="Matsumoto M."/>
            <person name="Wong P.S."/>
            <person name="Aburatani S."/>
            <person name="Fujibuchi W."/>
        </authorList>
    </citation>
    <scope>NUCLEOTIDE SEQUENCE [LARGE SCALE GENOMIC DNA]</scope>
    <source>
        <strain evidence="7 8">JPCC DA0580</strain>
    </source>
</reference>
<feature type="region of interest" description="Disordered" evidence="5">
    <location>
        <begin position="225"/>
        <end position="249"/>
    </location>
</feature>
<dbReference type="GO" id="GO:0043565">
    <property type="term" value="F:sequence-specific DNA binding"/>
    <property type="evidence" value="ECO:0007669"/>
    <property type="project" value="InterPro"/>
</dbReference>
<sequence length="308" mass="34534">MSPSVHEVSGIYRDYANVDLHQVKAEHATLPDKCKGPRGGVAVPFPVRLYAMLEETKKEGWEDIVSWQVHGRCFMVHSPAQFVTNVLPRFFKHSKLSSFQRQLNLWGFQRVVDGIDRGGYYHELFLMGRPDLAKIMLRTRVRATLQEPKPWAQDDPDFYVYPFCKEDNPMSALVSSSPSEDDGIRATLQTWMTSDQPIGFNSPSSPAVVARVSPRESPIVTHVAPSARGNTENKRQASPRSFTNGSSSRLDFVLKPMPRAPKLITPSALSKRVFGHSLAQFEGHTFQCIDNCSLAAVESVLISEGIFW</sequence>
<dbReference type="PRINTS" id="PR00056">
    <property type="entry name" value="HSFDOMAIN"/>
</dbReference>
<keyword evidence="3" id="KW-0539">Nucleus</keyword>
<accession>A0A1Z5K076</accession>
<dbReference type="PANTHER" id="PTHR10015">
    <property type="entry name" value="HEAT SHOCK TRANSCRIPTION FACTOR"/>
    <property type="match status" value="1"/>
</dbReference>
<dbReference type="AlphaFoldDB" id="A0A1Z5K076"/>
<keyword evidence="8" id="KW-1185">Reference proteome</keyword>
<name>A0A1Z5K076_FISSO</name>
<dbReference type="InParanoid" id="A0A1Z5K076"/>
<dbReference type="PANTHER" id="PTHR10015:SF206">
    <property type="entry name" value="HSF-TYPE DNA-BINDING DOMAIN-CONTAINING PROTEIN"/>
    <property type="match status" value="1"/>
</dbReference>
<dbReference type="SMART" id="SM00415">
    <property type="entry name" value="HSF"/>
    <property type="match status" value="1"/>
</dbReference>
<evidence type="ECO:0000313" key="7">
    <source>
        <dbReference type="EMBL" id="GAX19522.1"/>
    </source>
</evidence>
<comment type="caution">
    <text evidence="7">The sequence shown here is derived from an EMBL/GenBank/DDBJ whole genome shotgun (WGS) entry which is preliminary data.</text>
</comment>
<dbReference type="SUPFAM" id="SSF46785">
    <property type="entry name" value="Winged helix' DNA-binding domain"/>
    <property type="match status" value="1"/>
</dbReference>
<dbReference type="InterPro" id="IPR036388">
    <property type="entry name" value="WH-like_DNA-bd_sf"/>
</dbReference>
<comment type="subcellular location">
    <subcellularLocation>
        <location evidence="1">Nucleus</location>
    </subcellularLocation>
</comment>
<evidence type="ECO:0000256" key="2">
    <source>
        <dbReference type="ARBA" id="ARBA00023125"/>
    </source>
</evidence>
<evidence type="ECO:0000256" key="3">
    <source>
        <dbReference type="ARBA" id="ARBA00023242"/>
    </source>
</evidence>
<evidence type="ECO:0000256" key="4">
    <source>
        <dbReference type="RuleBase" id="RU004020"/>
    </source>
</evidence>
<dbReference type="InterPro" id="IPR000232">
    <property type="entry name" value="HSF_DNA-bd"/>
</dbReference>
<feature type="compositionally biased region" description="Polar residues" evidence="5">
    <location>
        <begin position="236"/>
        <end position="249"/>
    </location>
</feature>
<evidence type="ECO:0000256" key="1">
    <source>
        <dbReference type="ARBA" id="ARBA00004123"/>
    </source>
</evidence>
<organism evidence="7 8">
    <name type="scientific">Fistulifera solaris</name>
    <name type="common">Oleaginous diatom</name>
    <dbReference type="NCBI Taxonomy" id="1519565"/>
    <lineage>
        <taxon>Eukaryota</taxon>
        <taxon>Sar</taxon>
        <taxon>Stramenopiles</taxon>
        <taxon>Ochrophyta</taxon>
        <taxon>Bacillariophyta</taxon>
        <taxon>Bacillariophyceae</taxon>
        <taxon>Bacillariophycidae</taxon>
        <taxon>Naviculales</taxon>
        <taxon>Naviculaceae</taxon>
        <taxon>Fistulifera</taxon>
    </lineage>
</organism>
<keyword evidence="2" id="KW-0238">DNA-binding</keyword>
<dbReference type="Gene3D" id="1.10.10.10">
    <property type="entry name" value="Winged helix-like DNA-binding domain superfamily/Winged helix DNA-binding domain"/>
    <property type="match status" value="1"/>
</dbReference>
<feature type="domain" description="HSF-type DNA-binding" evidence="6">
    <location>
        <begin position="41"/>
        <end position="138"/>
    </location>
</feature>
<dbReference type="FunFam" id="1.10.10.10:FF:000479">
    <property type="entry name" value="Predicted protein"/>
    <property type="match status" value="1"/>
</dbReference>
<dbReference type="Pfam" id="PF00447">
    <property type="entry name" value="HSF_DNA-bind"/>
    <property type="match status" value="1"/>
</dbReference>
<dbReference type="EMBL" id="BDSP01000137">
    <property type="protein sequence ID" value="GAX19522.1"/>
    <property type="molecule type" value="Genomic_DNA"/>
</dbReference>
<evidence type="ECO:0000256" key="5">
    <source>
        <dbReference type="SAM" id="MobiDB-lite"/>
    </source>
</evidence>
<protein>
    <recommendedName>
        <fullName evidence="6">HSF-type DNA-binding domain-containing protein</fullName>
    </recommendedName>
</protein>
<comment type="similarity">
    <text evidence="4">Belongs to the HSF family.</text>
</comment>
<dbReference type="Proteomes" id="UP000198406">
    <property type="component" value="Unassembled WGS sequence"/>
</dbReference>
<evidence type="ECO:0000313" key="8">
    <source>
        <dbReference type="Proteomes" id="UP000198406"/>
    </source>
</evidence>
<dbReference type="GO" id="GO:0005634">
    <property type="term" value="C:nucleus"/>
    <property type="evidence" value="ECO:0007669"/>
    <property type="project" value="UniProtKB-SubCell"/>
</dbReference>
<dbReference type="GO" id="GO:0003700">
    <property type="term" value="F:DNA-binding transcription factor activity"/>
    <property type="evidence" value="ECO:0007669"/>
    <property type="project" value="InterPro"/>
</dbReference>
<evidence type="ECO:0000259" key="6">
    <source>
        <dbReference type="SMART" id="SM00415"/>
    </source>
</evidence>
<dbReference type="InterPro" id="IPR036390">
    <property type="entry name" value="WH_DNA-bd_sf"/>
</dbReference>
<gene>
    <name evidence="7" type="ORF">FisN_19Hh097</name>
</gene>
<dbReference type="OrthoDB" id="48954at2759"/>
<proteinExistence type="inferred from homology"/>